<comment type="subcellular location">
    <subcellularLocation>
        <location evidence="1">Membrane</location>
        <topology evidence="1">Multi-pass membrane protein</topology>
    </subcellularLocation>
</comment>
<evidence type="ECO:0000256" key="5">
    <source>
        <dbReference type="SAM" id="Phobius"/>
    </source>
</evidence>
<evidence type="ECO:0000259" key="6">
    <source>
        <dbReference type="Pfam" id="PF04932"/>
    </source>
</evidence>
<feature type="transmembrane region" description="Helical" evidence="5">
    <location>
        <begin position="122"/>
        <end position="144"/>
    </location>
</feature>
<keyword evidence="7" id="KW-0436">Ligase</keyword>
<feature type="transmembrane region" description="Helical" evidence="5">
    <location>
        <begin position="394"/>
        <end position="414"/>
    </location>
</feature>
<gene>
    <name evidence="7" type="ORF">Ga0061065_102133</name>
</gene>
<feature type="transmembrane region" description="Helical" evidence="5">
    <location>
        <begin position="208"/>
        <end position="227"/>
    </location>
</feature>
<feature type="transmembrane region" description="Helical" evidence="5">
    <location>
        <begin position="156"/>
        <end position="177"/>
    </location>
</feature>
<dbReference type="STRING" id="1137284.GCA_001418205_00638"/>
<protein>
    <submittedName>
        <fullName evidence="7">O-antigen ligase</fullName>
    </submittedName>
</protein>
<dbReference type="PANTHER" id="PTHR37422">
    <property type="entry name" value="TEICHURONIC ACID BIOSYNTHESIS PROTEIN TUAE"/>
    <property type="match status" value="1"/>
</dbReference>
<accession>A0A0K6II98</accession>
<dbReference type="PANTHER" id="PTHR37422:SF17">
    <property type="entry name" value="O-ANTIGEN LIGASE"/>
    <property type="match status" value="1"/>
</dbReference>
<dbReference type="GO" id="GO:0016874">
    <property type="term" value="F:ligase activity"/>
    <property type="evidence" value="ECO:0007669"/>
    <property type="project" value="UniProtKB-KW"/>
</dbReference>
<dbReference type="InterPro" id="IPR051533">
    <property type="entry name" value="WaaL-like"/>
</dbReference>
<keyword evidence="8" id="KW-1185">Reference proteome</keyword>
<evidence type="ECO:0000256" key="4">
    <source>
        <dbReference type="ARBA" id="ARBA00023136"/>
    </source>
</evidence>
<organism evidence="7 8">
    <name type="scientific">Marinomonas fungiae</name>
    <dbReference type="NCBI Taxonomy" id="1137284"/>
    <lineage>
        <taxon>Bacteria</taxon>
        <taxon>Pseudomonadati</taxon>
        <taxon>Pseudomonadota</taxon>
        <taxon>Gammaproteobacteria</taxon>
        <taxon>Oceanospirillales</taxon>
        <taxon>Oceanospirillaceae</taxon>
        <taxon>Marinomonas</taxon>
    </lineage>
</organism>
<feature type="transmembrane region" description="Helical" evidence="5">
    <location>
        <begin position="12"/>
        <end position="33"/>
    </location>
</feature>
<evidence type="ECO:0000313" key="8">
    <source>
        <dbReference type="Proteomes" id="UP000182769"/>
    </source>
</evidence>
<dbReference type="InterPro" id="IPR007016">
    <property type="entry name" value="O-antigen_ligase-rel_domated"/>
</dbReference>
<evidence type="ECO:0000256" key="3">
    <source>
        <dbReference type="ARBA" id="ARBA00022989"/>
    </source>
</evidence>
<dbReference type="Proteomes" id="UP000182769">
    <property type="component" value="Unassembled WGS sequence"/>
</dbReference>
<dbReference type="AlphaFoldDB" id="A0A0K6II98"/>
<feature type="domain" description="O-antigen ligase-related" evidence="6">
    <location>
        <begin position="192"/>
        <end position="347"/>
    </location>
</feature>
<sequence length="422" mass="46933">MGRGTLNSTNSSLYRYFSYFVWLLAAATLALTLSIPRGISYPTLCLFFLAIIFSIVFIKRSLSLTRQDALLIIVFALYGLSSIGFVYLDGWHVRELDRPSRFLLVLPVLILLLKSKMPNVPILFYGSILGAIAAALLAAHEVFVLGLPRAQVYSNAIMFGDTSMLLGLLNAVACFYFYHNKQKLMVYLAALAFCCGVLGSILSGSRGGWIAVPLIGLFILIQAKDLIGKKQLISILMALSVAAVAAIAIPQTGMQTRIAKAYEDIELYQQGKTFTSVGLRFEMWKGAFYLFSQAPILGVGEYGSKPLKADLARKGLMSKAATRFDHLHNEFFNTLAIKGLLGLVFLIALYLVPLKLFLSKLRQHHSNWNIKAYALCGALVPMSYMDFALTQSMFSHNIGIMVFIFFIVFFWCAVRWAEELNK</sequence>
<keyword evidence="2 5" id="KW-0812">Transmembrane</keyword>
<dbReference type="OrthoDB" id="8576060at2"/>
<keyword evidence="3 5" id="KW-1133">Transmembrane helix</keyword>
<reference evidence="8" key="1">
    <citation type="submission" date="2015-08" db="EMBL/GenBank/DDBJ databases">
        <authorList>
            <person name="Varghese N."/>
        </authorList>
    </citation>
    <scope>NUCLEOTIDE SEQUENCE [LARGE SCALE GENOMIC DNA]</scope>
    <source>
        <strain evidence="8">JCM 18476</strain>
    </source>
</reference>
<evidence type="ECO:0000256" key="2">
    <source>
        <dbReference type="ARBA" id="ARBA00022692"/>
    </source>
</evidence>
<dbReference type="GO" id="GO:0016020">
    <property type="term" value="C:membrane"/>
    <property type="evidence" value="ECO:0007669"/>
    <property type="project" value="UniProtKB-SubCell"/>
</dbReference>
<proteinExistence type="predicted"/>
<feature type="transmembrane region" description="Helical" evidence="5">
    <location>
        <begin position="184"/>
        <end position="202"/>
    </location>
</feature>
<keyword evidence="4 5" id="KW-0472">Membrane</keyword>
<evidence type="ECO:0000256" key="1">
    <source>
        <dbReference type="ARBA" id="ARBA00004141"/>
    </source>
</evidence>
<feature type="transmembrane region" description="Helical" evidence="5">
    <location>
        <begin position="232"/>
        <end position="249"/>
    </location>
</feature>
<feature type="transmembrane region" description="Helical" evidence="5">
    <location>
        <begin position="39"/>
        <end position="58"/>
    </location>
</feature>
<name>A0A0K6II98_9GAMM</name>
<feature type="transmembrane region" description="Helical" evidence="5">
    <location>
        <begin position="70"/>
        <end position="88"/>
    </location>
</feature>
<evidence type="ECO:0000313" key="7">
    <source>
        <dbReference type="EMBL" id="CUB02796.1"/>
    </source>
</evidence>
<feature type="transmembrane region" description="Helical" evidence="5">
    <location>
        <begin position="335"/>
        <end position="358"/>
    </location>
</feature>
<dbReference type="Pfam" id="PF04932">
    <property type="entry name" value="Wzy_C"/>
    <property type="match status" value="1"/>
</dbReference>
<dbReference type="EMBL" id="CYHG01000002">
    <property type="protein sequence ID" value="CUB02796.1"/>
    <property type="molecule type" value="Genomic_DNA"/>
</dbReference>